<sequence length="1828" mass="208372">MYINNRENMYLHVHKYTNNSNNTYQKYLNTRRDRDNRYTGNGGYNRDNDEVINIDRLNTVKKHVCSDESYVNRNGRAAIFAKMGQKNSKIQENTIYDMNNNISTNRYKNLSYNNAGETKGTTQNLNNIRIREEDENCSGGGGGNFSGGNRTVGNLTNDNLTSGNLTGGNFNRGNFNRGDYAREANAQHYNGFTDFRSYHNANPNDAPYNYARFGRENAPFSIPTNIGGGAVGIGGGRNFPFASSKHSGRNRGEQYHSNGDKMGTMQNGIRDNVNMKMMHNNINENVDRFQDLTINPIAGHGPNALGSNLSGNLGGNNYWGDDLWGNPRQRPAGIDAIIKKYTDRDDQEDNFRHGYGNNEIEEEFYKNGNNNTNSNHVNNCFGSDNRIVNKNMDGKNQKDVMLYPDILSFRHKEKEDEEEEKKREKKINLLKNIIVTNPSKKYNFSFNDDFYDSIPYEHYNFQTSSIGDYNIGNIHTPLLKKNCKIKKETNGNLCNDYNFTDNINETPNILNKHLFKYNTLLNEENYDNDRFDSVNRNEDNINKDFFNTSVEKHTKMFNFDNNTQQNVGRYNDFGVFNEGDFLNGGFPGRGIHENPIGRQNFFQDNRYTDVRSYVAPRNPYEGVVPNCKDRQLDGQFGGNLDKIDEQDKWNRSNAWEKPNEFAHLGKMGGTTQPSGGQEDIFKNIEVTDPPIGNKRNYVNRELNKICGNKWGDNTHMNIFKTEKRKYGDEETAKFPSMLNDLPDGYKPFDIQNYDGVKQVNIRAYDYVTNADTKGDLLCDPLEGKNIFSQEKQGRHHFDINVRGSIHPQDYTTGAHNYSSVGISPGNYTDVENVKRKNDLIRDDTFIRNYGNKNHSYNKYSDDHPGCLRNDRNDHHFENDNDNDNLYNREHYRNEYEKNWKEDKLGTVFFNKKEGLFNSKIGAPHFKNSATFNLFDNNSVIKKKKNERHIGSLYNALSRDGDPVGVGVTNTMRGEQPFAGKGDGVFGGVRGVGKENDLFGGMHAPGKGNNVFGGVHAAGKDNDLFGGMHAPGRGNDVFGGVHVAGKDNDLFGGMQAPDKSNDVLGGMHYASKGNDVWGKVTHWNNHGMGSNTKGEDTVFRREDITRTIKFNHPYGEPKNFPNGSYIHRNNEVEHLSEKLFRKSNPQWKHEAGKGDTFERKDKNLLYPPNLGIFTSNHKMESDIAEAKHTRGNMLNVKSPFGSTSEDKNKHSNLLNSVGKYNAKESSFNYNFADKKLYNQGSTCNFNVIKQLPPLPFKSGIKLNNVENTNNTRLKFFENTSRPSRVSALDASLSKEGGTLGGRDSVSAVGGAVGRGIPTSNGHHGNNSTAYSLAKHGNTQYVPEGPCSSLKRNSDDRNLLQKDIFSRKNEQKEGAEISDYQFGNYPEQPYISIQNNKKTTFMYGNTVSKYNNGDATNQHASANHMKGDFLFENEETMVNANHGNFNSTFTQRGGRTDGGYTRRDDRHIGAFGAHYRDGDYGSLYTDVKHAKIYSDGKRTNPYANRDRDPDRGISLSNNISMILERISDNSEKKNETDNIQANYHNPCINRNRENSSLCVNTVNYNDNLSVDTNNFVIADNYMCHFGLSTLYRCKLKHEKYSFLISIVDSFYLNNANGNDIIANNILFHKRLRHINILAYKGKTADKTKLYLLFENINGNVLKSHSTPFEESIIASYAYQIVDLLEYMHANFVIFHGLLSSVLILQKNTREELVQILNERKKNVNKYFDVYKHGIIKVFNFDFSNIDASEKDYEFDFICLAVLIYEMCTRYNTYYSTKFEDIAERIHSTSFFFPHFVSLELKNFCYELCSKRKQSFTDLKNHPWFQKHFNF</sequence>
<dbReference type="VEuPathDB" id="PlasmoDB:POWCR01_030023800"/>
<keyword evidence="2" id="KW-0723">Serine/threonine-protein kinase</keyword>
<dbReference type="SUPFAM" id="SSF56112">
    <property type="entry name" value="Protein kinase-like (PK-like)"/>
    <property type="match status" value="1"/>
</dbReference>
<evidence type="ECO:0000256" key="9">
    <source>
        <dbReference type="SAM" id="MobiDB-lite"/>
    </source>
</evidence>
<evidence type="ECO:0000256" key="3">
    <source>
        <dbReference type="ARBA" id="ARBA00022679"/>
    </source>
</evidence>
<accession>A0A1D3KXK2</accession>
<keyword evidence="3" id="KW-0808">Transferase</keyword>
<name>A0A1D3KXK2_PLAOA</name>
<dbReference type="Pfam" id="PF00069">
    <property type="entry name" value="Pkinase"/>
    <property type="match status" value="1"/>
</dbReference>
<comment type="catalytic activity">
    <reaction evidence="7">
        <text>L-threonyl-[protein] + ATP = O-phospho-L-threonyl-[protein] + ADP + H(+)</text>
        <dbReference type="Rhea" id="RHEA:46608"/>
        <dbReference type="Rhea" id="RHEA-COMP:11060"/>
        <dbReference type="Rhea" id="RHEA-COMP:11605"/>
        <dbReference type="ChEBI" id="CHEBI:15378"/>
        <dbReference type="ChEBI" id="CHEBI:30013"/>
        <dbReference type="ChEBI" id="CHEBI:30616"/>
        <dbReference type="ChEBI" id="CHEBI:61977"/>
        <dbReference type="ChEBI" id="CHEBI:456216"/>
        <dbReference type="EC" id="2.7.11.1"/>
    </reaction>
</comment>
<dbReference type="SMART" id="SM00220">
    <property type="entry name" value="S_TKc"/>
    <property type="match status" value="1"/>
</dbReference>
<evidence type="ECO:0000256" key="7">
    <source>
        <dbReference type="ARBA" id="ARBA00047899"/>
    </source>
</evidence>
<reference evidence="11 12" key="1">
    <citation type="submission" date="2016-06" db="EMBL/GenBank/DDBJ databases">
        <authorList>
            <consortium name="Pathogen Informatics"/>
        </authorList>
    </citation>
    <scope>NUCLEOTIDE SEQUENCE [LARGE SCALE GENOMIC DNA]</scope>
    <source>
        <strain evidence="11">PocGH01</strain>
    </source>
</reference>
<dbReference type="GO" id="GO:0005524">
    <property type="term" value="F:ATP binding"/>
    <property type="evidence" value="ECO:0007669"/>
    <property type="project" value="UniProtKB-KW"/>
</dbReference>
<evidence type="ECO:0000256" key="8">
    <source>
        <dbReference type="ARBA" id="ARBA00048679"/>
    </source>
</evidence>
<evidence type="ECO:0000256" key="1">
    <source>
        <dbReference type="ARBA" id="ARBA00012513"/>
    </source>
</evidence>
<organism evidence="11 12">
    <name type="scientific">Plasmodium ovale</name>
    <name type="common">malaria parasite P. ovale</name>
    <dbReference type="NCBI Taxonomy" id="36330"/>
    <lineage>
        <taxon>Eukaryota</taxon>
        <taxon>Sar</taxon>
        <taxon>Alveolata</taxon>
        <taxon>Apicomplexa</taxon>
        <taxon>Aconoidasida</taxon>
        <taxon>Haemosporida</taxon>
        <taxon>Plasmodiidae</taxon>
        <taxon>Plasmodium</taxon>
        <taxon>Plasmodium (Plasmodium)</taxon>
    </lineage>
</organism>
<feature type="region of interest" description="Disordered" evidence="9">
    <location>
        <begin position="242"/>
        <end position="265"/>
    </location>
</feature>
<dbReference type="VEuPathDB" id="PlasmoDB:PocGH01_03028100"/>
<gene>
    <name evidence="11" type="primary">PocGH01_03028100</name>
    <name evidence="11" type="ORF">POCGH01_03028100</name>
</gene>
<evidence type="ECO:0000313" key="12">
    <source>
        <dbReference type="Proteomes" id="UP000242942"/>
    </source>
</evidence>
<evidence type="ECO:0000259" key="10">
    <source>
        <dbReference type="PROSITE" id="PS50011"/>
    </source>
</evidence>
<dbReference type="PROSITE" id="PS50011">
    <property type="entry name" value="PROTEIN_KINASE_DOM"/>
    <property type="match status" value="1"/>
</dbReference>
<dbReference type="InterPro" id="IPR011009">
    <property type="entry name" value="Kinase-like_dom_sf"/>
</dbReference>
<evidence type="ECO:0000256" key="6">
    <source>
        <dbReference type="ARBA" id="ARBA00022840"/>
    </source>
</evidence>
<evidence type="ECO:0000313" key="11">
    <source>
        <dbReference type="EMBL" id="SCA48498.1"/>
    </source>
</evidence>
<keyword evidence="6" id="KW-0067">ATP-binding</keyword>
<dbReference type="PANTHER" id="PTHR24361">
    <property type="entry name" value="MITOGEN-ACTIVATED KINASE KINASE KINASE"/>
    <property type="match status" value="1"/>
</dbReference>
<evidence type="ECO:0000256" key="5">
    <source>
        <dbReference type="ARBA" id="ARBA00022777"/>
    </source>
</evidence>
<keyword evidence="4" id="KW-0547">Nucleotide-binding</keyword>
<dbReference type="Gene3D" id="1.10.510.10">
    <property type="entry name" value="Transferase(Phosphotransferase) domain 1"/>
    <property type="match status" value="1"/>
</dbReference>
<feature type="region of interest" description="Disordered" evidence="9">
    <location>
        <begin position="1440"/>
        <end position="1459"/>
    </location>
</feature>
<dbReference type="EC" id="2.7.11.1" evidence="1"/>
<keyword evidence="12" id="KW-1185">Reference proteome</keyword>
<feature type="compositionally biased region" description="Polar residues" evidence="9">
    <location>
        <begin position="151"/>
        <end position="164"/>
    </location>
</feature>
<dbReference type="Gene3D" id="3.30.200.20">
    <property type="entry name" value="Phosphorylase Kinase, domain 1"/>
    <property type="match status" value="1"/>
</dbReference>
<feature type="domain" description="Protein kinase" evidence="10">
    <location>
        <begin position="1574"/>
        <end position="1828"/>
    </location>
</feature>
<feature type="region of interest" description="Disordered" evidence="9">
    <location>
        <begin position="135"/>
        <end position="168"/>
    </location>
</feature>
<protein>
    <recommendedName>
        <fullName evidence="1">non-specific serine/threonine protein kinase</fullName>
        <ecNumber evidence="1">2.7.11.1</ecNumber>
    </recommendedName>
</protein>
<evidence type="ECO:0000256" key="4">
    <source>
        <dbReference type="ARBA" id="ARBA00022741"/>
    </source>
</evidence>
<comment type="catalytic activity">
    <reaction evidence="8">
        <text>L-seryl-[protein] + ATP = O-phospho-L-seryl-[protein] + ADP + H(+)</text>
        <dbReference type="Rhea" id="RHEA:17989"/>
        <dbReference type="Rhea" id="RHEA-COMP:9863"/>
        <dbReference type="Rhea" id="RHEA-COMP:11604"/>
        <dbReference type="ChEBI" id="CHEBI:15378"/>
        <dbReference type="ChEBI" id="CHEBI:29999"/>
        <dbReference type="ChEBI" id="CHEBI:30616"/>
        <dbReference type="ChEBI" id="CHEBI:83421"/>
        <dbReference type="ChEBI" id="CHEBI:456216"/>
        <dbReference type="EC" id="2.7.11.1"/>
    </reaction>
</comment>
<evidence type="ECO:0000256" key="2">
    <source>
        <dbReference type="ARBA" id="ARBA00022527"/>
    </source>
</evidence>
<dbReference type="InterPro" id="IPR053235">
    <property type="entry name" value="Ser_Thr_kinase"/>
</dbReference>
<dbReference type="Proteomes" id="UP000242942">
    <property type="component" value="Chromosome 3"/>
</dbReference>
<dbReference type="PANTHER" id="PTHR24361:SF433">
    <property type="entry name" value="PROTEIN KINASE DOMAIN-CONTAINING PROTEIN"/>
    <property type="match status" value="1"/>
</dbReference>
<dbReference type="InterPro" id="IPR000719">
    <property type="entry name" value="Prot_kinase_dom"/>
</dbReference>
<dbReference type="GO" id="GO:0004674">
    <property type="term" value="F:protein serine/threonine kinase activity"/>
    <property type="evidence" value="ECO:0007669"/>
    <property type="project" value="UniProtKB-KW"/>
</dbReference>
<keyword evidence="5 11" id="KW-0418">Kinase</keyword>
<dbReference type="EMBL" id="LT594584">
    <property type="protein sequence ID" value="SCA48498.1"/>
    <property type="molecule type" value="Genomic_DNA"/>
</dbReference>
<proteinExistence type="predicted"/>
<dbReference type="OrthoDB" id="371216at2759"/>
<dbReference type="GO" id="GO:0005737">
    <property type="term" value="C:cytoplasm"/>
    <property type="evidence" value="ECO:0007669"/>
    <property type="project" value="TreeGrafter"/>
</dbReference>